<gene>
    <name evidence="2" type="ORF">SAMN02745121_04043</name>
</gene>
<feature type="domain" description="PpiC" evidence="1">
    <location>
        <begin position="142"/>
        <end position="266"/>
    </location>
</feature>
<dbReference type="Pfam" id="PF13145">
    <property type="entry name" value="Rotamase_2"/>
    <property type="match status" value="1"/>
</dbReference>
<dbReference type="AlphaFoldDB" id="A0A1I1ZYD0"/>
<evidence type="ECO:0000313" key="3">
    <source>
        <dbReference type="Proteomes" id="UP000199400"/>
    </source>
</evidence>
<dbReference type="STRING" id="54.SAMN02745121_04043"/>
<evidence type="ECO:0000313" key="2">
    <source>
        <dbReference type="EMBL" id="SFE36675.1"/>
    </source>
</evidence>
<sequence length="312" mass="33442">MALGEPSSPRHASASALARAAAGEGHSRALIRRLLREPLVQFLVVGLALFALHARVRPDLDRAMRVDPGRVESTRAGLAERLGRAPDEGELAAALRDALDDERMVREAVRLGLDRDDPIVRRRLIQKLRLAYESTADVDEFDDAALLALRDAEPARYSAPARLALTQVLAARGRHPDPEAAARELVRQLAAGADPGALGDPGPHARRFGLRPAGDYAGMFGPEFAAALADMPEGTWTIVPSQLGAHAVRIDARAAAELLPLPAARPRLEADLAERRRAEAVRAALDDLRRSDPADLTALPADLAAALAEHDL</sequence>
<dbReference type="GO" id="GO:0003755">
    <property type="term" value="F:peptidyl-prolyl cis-trans isomerase activity"/>
    <property type="evidence" value="ECO:0007669"/>
    <property type="project" value="InterPro"/>
</dbReference>
<name>A0A1I1ZYD0_9BACT</name>
<organism evidence="2 3">
    <name type="scientific">Nannocystis exedens</name>
    <dbReference type="NCBI Taxonomy" id="54"/>
    <lineage>
        <taxon>Bacteria</taxon>
        <taxon>Pseudomonadati</taxon>
        <taxon>Myxococcota</taxon>
        <taxon>Polyangia</taxon>
        <taxon>Nannocystales</taxon>
        <taxon>Nannocystaceae</taxon>
        <taxon>Nannocystis</taxon>
    </lineage>
</organism>
<dbReference type="Proteomes" id="UP000199400">
    <property type="component" value="Unassembled WGS sequence"/>
</dbReference>
<evidence type="ECO:0000259" key="1">
    <source>
        <dbReference type="Pfam" id="PF13145"/>
    </source>
</evidence>
<dbReference type="InterPro" id="IPR000297">
    <property type="entry name" value="PPIase_PpiC"/>
</dbReference>
<protein>
    <recommendedName>
        <fullName evidence="1">PpiC domain-containing protein</fullName>
    </recommendedName>
</protein>
<accession>A0A1I1ZYD0</accession>
<reference evidence="3" key="1">
    <citation type="submission" date="2016-10" db="EMBL/GenBank/DDBJ databases">
        <authorList>
            <person name="Varghese N."/>
            <person name="Submissions S."/>
        </authorList>
    </citation>
    <scope>NUCLEOTIDE SEQUENCE [LARGE SCALE GENOMIC DNA]</scope>
    <source>
        <strain evidence="3">ATCC 25963</strain>
    </source>
</reference>
<keyword evidence="3" id="KW-1185">Reference proteome</keyword>
<dbReference type="EMBL" id="FOMX01000012">
    <property type="protein sequence ID" value="SFE36675.1"/>
    <property type="molecule type" value="Genomic_DNA"/>
</dbReference>
<proteinExistence type="predicted"/>